<dbReference type="InParanoid" id="A0A3N1HL08"/>
<dbReference type="GO" id="GO:0008381">
    <property type="term" value="F:mechanosensitive monoatomic ion channel activity"/>
    <property type="evidence" value="ECO:0007669"/>
    <property type="project" value="InterPro"/>
</dbReference>
<dbReference type="EMBL" id="RJKN01000004">
    <property type="protein sequence ID" value="ROP43156.1"/>
    <property type="molecule type" value="Genomic_DNA"/>
</dbReference>
<keyword evidence="5" id="KW-1185">Reference proteome</keyword>
<keyword evidence="2" id="KW-0472">Membrane</keyword>
<evidence type="ECO:0000313" key="4">
    <source>
        <dbReference type="EMBL" id="ROP43156.1"/>
    </source>
</evidence>
<feature type="transmembrane region" description="Helical" evidence="2">
    <location>
        <begin position="100"/>
        <end position="121"/>
    </location>
</feature>
<dbReference type="InterPro" id="IPR006685">
    <property type="entry name" value="MscS_channel_2nd"/>
</dbReference>
<dbReference type="Pfam" id="PF00924">
    <property type="entry name" value="MS_channel_2nd"/>
    <property type="match status" value="1"/>
</dbReference>
<dbReference type="InterPro" id="IPR010920">
    <property type="entry name" value="LSM_dom_sf"/>
</dbReference>
<organism evidence="4 5">
    <name type="scientific">Pseudokineococcus lusitanus</name>
    <dbReference type="NCBI Taxonomy" id="763993"/>
    <lineage>
        <taxon>Bacteria</taxon>
        <taxon>Bacillati</taxon>
        <taxon>Actinomycetota</taxon>
        <taxon>Actinomycetes</taxon>
        <taxon>Kineosporiales</taxon>
        <taxon>Kineosporiaceae</taxon>
        <taxon>Pseudokineococcus</taxon>
    </lineage>
</organism>
<evidence type="ECO:0000259" key="3">
    <source>
        <dbReference type="Pfam" id="PF00924"/>
    </source>
</evidence>
<feature type="transmembrane region" description="Helical" evidence="2">
    <location>
        <begin position="133"/>
        <end position="159"/>
    </location>
</feature>
<dbReference type="PANTHER" id="PTHR30221">
    <property type="entry name" value="SMALL-CONDUCTANCE MECHANOSENSITIVE CHANNEL"/>
    <property type="match status" value="1"/>
</dbReference>
<evidence type="ECO:0000313" key="5">
    <source>
        <dbReference type="Proteomes" id="UP000276232"/>
    </source>
</evidence>
<feature type="region of interest" description="Disordered" evidence="1">
    <location>
        <begin position="211"/>
        <end position="260"/>
    </location>
</feature>
<dbReference type="GO" id="GO:0016020">
    <property type="term" value="C:membrane"/>
    <property type="evidence" value="ECO:0007669"/>
    <property type="project" value="InterPro"/>
</dbReference>
<dbReference type="PANTHER" id="PTHR30221:SF1">
    <property type="entry name" value="SMALL-CONDUCTANCE MECHANOSENSITIVE CHANNEL"/>
    <property type="match status" value="1"/>
</dbReference>
<dbReference type="Gene3D" id="1.10.287.1260">
    <property type="match status" value="1"/>
</dbReference>
<name>A0A3N1HL08_9ACTN</name>
<evidence type="ECO:0000256" key="2">
    <source>
        <dbReference type="SAM" id="Phobius"/>
    </source>
</evidence>
<keyword evidence="2" id="KW-0812">Transmembrane</keyword>
<feature type="compositionally biased region" description="Acidic residues" evidence="1">
    <location>
        <begin position="229"/>
        <end position="238"/>
    </location>
</feature>
<accession>A0A3N1HL08</accession>
<dbReference type="AlphaFoldDB" id="A0A3N1HL08"/>
<dbReference type="RefSeq" id="WP_158674253.1">
    <property type="nucleotide sequence ID" value="NZ_RJKN01000004.1"/>
</dbReference>
<dbReference type="InterPro" id="IPR045275">
    <property type="entry name" value="MscS_archaea/bacteria_type"/>
</dbReference>
<proteinExistence type="predicted"/>
<feature type="transmembrane region" description="Helical" evidence="2">
    <location>
        <begin position="62"/>
        <end position="88"/>
    </location>
</feature>
<sequence length="260" mass="26041">MSAGPEGPRWVGDVRGADHRPVRRRVVPHVWRYAVPGALAVAASAVGQVAGDLRGTPREVTIAVVCALVLVVAVVLLVRAAAAGLSALAERHGGESAATLAQTGTLAVGGLVLLLAVLDVLQVSVRSLLVGGALTGVVLGIALQQVLGNVFAGLVLLLTRPYAVGDLVRLRGGTTGGVLEGRVVGATLTHQVLRTEEGLLRVPNASALGAVIGPTSSEGPLRPVFDPTATDDDEDEGGDGPGAGRSDGGTDAATPSRPGA</sequence>
<protein>
    <submittedName>
        <fullName evidence="4">Mechanosensitive ion channel-like protein</fullName>
    </submittedName>
</protein>
<dbReference type="OrthoDB" id="2373720at2"/>
<reference evidence="4 5" key="1">
    <citation type="journal article" date="2015" name="Stand. Genomic Sci.">
        <title>Genomic Encyclopedia of Bacterial and Archaeal Type Strains, Phase III: the genomes of soil and plant-associated and newly described type strains.</title>
        <authorList>
            <person name="Whitman W.B."/>
            <person name="Woyke T."/>
            <person name="Klenk H.P."/>
            <person name="Zhou Y."/>
            <person name="Lilburn T.G."/>
            <person name="Beck B.J."/>
            <person name="De Vos P."/>
            <person name="Vandamme P."/>
            <person name="Eisen J.A."/>
            <person name="Garrity G."/>
            <person name="Hugenholtz P."/>
            <person name="Kyrpides N.C."/>
        </authorList>
    </citation>
    <scope>NUCLEOTIDE SEQUENCE [LARGE SCALE GENOMIC DNA]</scope>
    <source>
        <strain evidence="4 5">CECT 7306</strain>
    </source>
</reference>
<gene>
    <name evidence="4" type="ORF">EDC03_1752</name>
</gene>
<dbReference type="SUPFAM" id="SSF50182">
    <property type="entry name" value="Sm-like ribonucleoproteins"/>
    <property type="match status" value="1"/>
</dbReference>
<keyword evidence="2" id="KW-1133">Transmembrane helix</keyword>
<feature type="transmembrane region" description="Helical" evidence="2">
    <location>
        <begin position="30"/>
        <end position="50"/>
    </location>
</feature>
<feature type="domain" description="Mechanosensitive ion channel MscS" evidence="3">
    <location>
        <begin position="146"/>
        <end position="206"/>
    </location>
</feature>
<dbReference type="Proteomes" id="UP000276232">
    <property type="component" value="Unassembled WGS sequence"/>
</dbReference>
<evidence type="ECO:0000256" key="1">
    <source>
        <dbReference type="SAM" id="MobiDB-lite"/>
    </source>
</evidence>
<comment type="caution">
    <text evidence="4">The sequence shown here is derived from an EMBL/GenBank/DDBJ whole genome shotgun (WGS) entry which is preliminary data.</text>
</comment>